<evidence type="ECO:0000256" key="10">
    <source>
        <dbReference type="RuleBase" id="RU004181"/>
    </source>
</evidence>
<dbReference type="EC" id="3.4.23.36" evidence="9"/>
<feature type="transmembrane region" description="Helical" evidence="9">
    <location>
        <begin position="173"/>
        <end position="196"/>
    </location>
</feature>
<evidence type="ECO:0000256" key="11">
    <source>
        <dbReference type="SAM" id="MobiDB-lite"/>
    </source>
</evidence>
<evidence type="ECO:0000256" key="6">
    <source>
        <dbReference type="ARBA" id="ARBA00022801"/>
    </source>
</evidence>
<sequence>MTVKQKKTVVAAVLIVALLVIDQIIKIWVKTHMTLGEQIVIAPWFRIQFIENRGMAWGMELGSKLFLSLFRIVAVGFIIWYIVSLIRRNVKWGYLTMICLICAGAAGNIFDSVVYGQIFTASTPFDVAQLVPWGQGYNTQLLSGSVVDMFYFPLWHGTLPDWMPIGGGREFTFFNAIFNFADACITVGVICLLIFYNKTLSTDLDRDKRKGRSGDDGSENDAPDDETSDTEEVEASQASSSADADAATAAASDVAATTDTITENK</sequence>
<protein>
    <recommendedName>
        <fullName evidence="9">Lipoprotein signal peptidase</fullName>
        <ecNumber evidence="9">3.4.23.36</ecNumber>
    </recommendedName>
    <alternativeName>
        <fullName evidence="9">Prolipoprotein signal peptidase</fullName>
    </alternativeName>
    <alternativeName>
        <fullName evidence="9">Signal peptidase II</fullName>
        <shortName evidence="9">SPase II</shortName>
    </alternativeName>
</protein>
<keyword evidence="3 9" id="KW-0645">Protease</keyword>
<name>A0A9R1C6Z1_9BACT</name>
<organism evidence="12 13">
    <name type="scientific">Prevotella lacticifex</name>
    <dbReference type="NCBI Taxonomy" id="2854755"/>
    <lineage>
        <taxon>Bacteria</taxon>
        <taxon>Pseudomonadati</taxon>
        <taxon>Bacteroidota</taxon>
        <taxon>Bacteroidia</taxon>
        <taxon>Bacteroidales</taxon>
        <taxon>Prevotellaceae</taxon>
        <taxon>Prevotella</taxon>
    </lineage>
</organism>
<keyword evidence="5 9" id="KW-0064">Aspartyl protease</keyword>
<proteinExistence type="inferred from homology"/>
<evidence type="ECO:0000256" key="8">
    <source>
        <dbReference type="ARBA" id="ARBA00023136"/>
    </source>
</evidence>
<feature type="region of interest" description="Disordered" evidence="11">
    <location>
        <begin position="205"/>
        <end position="265"/>
    </location>
</feature>
<dbReference type="GO" id="GO:0006508">
    <property type="term" value="P:proteolysis"/>
    <property type="evidence" value="ECO:0007669"/>
    <property type="project" value="UniProtKB-KW"/>
</dbReference>
<comment type="pathway">
    <text evidence="9">Protein modification; lipoprotein biosynthesis (signal peptide cleavage).</text>
</comment>
<keyword evidence="4 9" id="KW-0812">Transmembrane</keyword>
<dbReference type="InterPro" id="IPR001872">
    <property type="entry name" value="Peptidase_A8"/>
</dbReference>
<comment type="similarity">
    <text evidence="1 9 10">Belongs to the peptidase A8 family.</text>
</comment>
<dbReference type="Pfam" id="PF01252">
    <property type="entry name" value="Peptidase_A8"/>
    <property type="match status" value="1"/>
</dbReference>
<feature type="compositionally biased region" description="Acidic residues" evidence="11">
    <location>
        <begin position="216"/>
        <end position="234"/>
    </location>
</feature>
<evidence type="ECO:0000313" key="12">
    <source>
        <dbReference type="EMBL" id="GJG57162.1"/>
    </source>
</evidence>
<dbReference type="RefSeq" id="WP_306421523.1">
    <property type="nucleotide sequence ID" value="NZ_BPTU01000003.1"/>
</dbReference>
<comment type="subcellular location">
    <subcellularLocation>
        <location evidence="9">Cell membrane</location>
        <topology evidence="9">Multi-pass membrane protein</topology>
    </subcellularLocation>
</comment>
<feature type="compositionally biased region" description="Low complexity" evidence="11">
    <location>
        <begin position="235"/>
        <end position="265"/>
    </location>
</feature>
<dbReference type="GO" id="GO:0004190">
    <property type="term" value="F:aspartic-type endopeptidase activity"/>
    <property type="evidence" value="ECO:0007669"/>
    <property type="project" value="UniProtKB-UniRule"/>
</dbReference>
<comment type="caution">
    <text evidence="12">The sequence shown here is derived from an EMBL/GenBank/DDBJ whole genome shotgun (WGS) entry which is preliminary data.</text>
</comment>
<dbReference type="PRINTS" id="PR00781">
    <property type="entry name" value="LIPOSIGPTASE"/>
</dbReference>
<evidence type="ECO:0000256" key="3">
    <source>
        <dbReference type="ARBA" id="ARBA00022670"/>
    </source>
</evidence>
<comment type="function">
    <text evidence="9">This protein specifically catalyzes the removal of signal peptides from prolipoproteins.</text>
</comment>
<dbReference type="EMBL" id="BPUB01000001">
    <property type="protein sequence ID" value="GJG57162.1"/>
    <property type="molecule type" value="Genomic_DNA"/>
</dbReference>
<keyword evidence="7 9" id="KW-1133">Transmembrane helix</keyword>
<dbReference type="PANTHER" id="PTHR33695:SF1">
    <property type="entry name" value="LIPOPROTEIN SIGNAL PEPTIDASE"/>
    <property type="match status" value="1"/>
</dbReference>
<feature type="compositionally biased region" description="Basic and acidic residues" evidence="11">
    <location>
        <begin position="205"/>
        <end position="215"/>
    </location>
</feature>
<keyword evidence="2 9" id="KW-1003">Cell membrane</keyword>
<dbReference type="PANTHER" id="PTHR33695">
    <property type="entry name" value="LIPOPROTEIN SIGNAL PEPTIDASE"/>
    <property type="match status" value="1"/>
</dbReference>
<comment type="caution">
    <text evidence="9">Lacks conserved residue(s) required for the propagation of feature annotation.</text>
</comment>
<evidence type="ECO:0000256" key="1">
    <source>
        <dbReference type="ARBA" id="ARBA00006139"/>
    </source>
</evidence>
<dbReference type="AlphaFoldDB" id="A0A9R1C6Z1"/>
<feature type="transmembrane region" description="Helical" evidence="9">
    <location>
        <begin position="92"/>
        <end position="110"/>
    </location>
</feature>
<accession>A0A9R1C6Z1</accession>
<dbReference type="NCBIfam" id="NF011369">
    <property type="entry name" value="PRK14788.1"/>
    <property type="match status" value="1"/>
</dbReference>
<feature type="transmembrane region" description="Helical" evidence="9">
    <location>
        <begin position="65"/>
        <end position="83"/>
    </location>
</feature>
<evidence type="ECO:0000256" key="2">
    <source>
        <dbReference type="ARBA" id="ARBA00022475"/>
    </source>
</evidence>
<keyword evidence="8 9" id="KW-0472">Membrane</keyword>
<evidence type="ECO:0000256" key="5">
    <source>
        <dbReference type="ARBA" id="ARBA00022750"/>
    </source>
</evidence>
<feature type="active site" evidence="9">
    <location>
        <position position="148"/>
    </location>
</feature>
<keyword evidence="6 9" id="KW-0378">Hydrolase</keyword>
<evidence type="ECO:0000256" key="7">
    <source>
        <dbReference type="ARBA" id="ARBA00022989"/>
    </source>
</evidence>
<dbReference type="HAMAP" id="MF_00161">
    <property type="entry name" value="LspA"/>
    <property type="match status" value="1"/>
</dbReference>
<feature type="active site" evidence="9">
    <location>
        <position position="182"/>
    </location>
</feature>
<dbReference type="Proteomes" id="UP000825483">
    <property type="component" value="Unassembled WGS sequence"/>
</dbReference>
<evidence type="ECO:0000256" key="4">
    <source>
        <dbReference type="ARBA" id="ARBA00022692"/>
    </source>
</evidence>
<reference evidence="12" key="1">
    <citation type="journal article" date="2022" name="Int. J. Syst. Evol. Microbiol.">
        <title>Prevotella lacticifex sp. nov., isolated from the rumen of cows.</title>
        <authorList>
            <person name="Shinkai T."/>
            <person name="Ikeyama N."/>
            <person name="Kumagai M."/>
            <person name="Ohmori H."/>
            <person name="Sakamoto M."/>
            <person name="Ohkuma M."/>
            <person name="Mitsumori M."/>
        </authorList>
    </citation>
    <scope>NUCLEOTIDE SEQUENCE</scope>
    <source>
        <strain evidence="12">R5076</strain>
    </source>
</reference>
<gene>
    <name evidence="9" type="primary">lspA</name>
    <name evidence="12" type="ORF">PRLR5076_00130</name>
</gene>
<evidence type="ECO:0000256" key="9">
    <source>
        <dbReference type="HAMAP-Rule" id="MF_00161"/>
    </source>
</evidence>
<comment type="catalytic activity">
    <reaction evidence="9">
        <text>Release of signal peptides from bacterial membrane prolipoproteins. Hydrolyzes -Xaa-Yaa-Zaa-|-(S,diacylglyceryl)Cys-, in which Xaa is hydrophobic (preferably Leu), and Yaa (Ala or Ser) and Zaa (Gly or Ala) have small, neutral side chains.</text>
        <dbReference type="EC" id="3.4.23.36"/>
    </reaction>
</comment>
<dbReference type="GeneID" id="72468066"/>
<keyword evidence="13" id="KW-1185">Reference proteome</keyword>
<dbReference type="GO" id="GO:0005886">
    <property type="term" value="C:plasma membrane"/>
    <property type="evidence" value="ECO:0007669"/>
    <property type="project" value="UniProtKB-SubCell"/>
</dbReference>
<evidence type="ECO:0000313" key="13">
    <source>
        <dbReference type="Proteomes" id="UP000825483"/>
    </source>
</evidence>